<accession>A0A2S2E1L6</accession>
<dbReference type="AlphaFoldDB" id="A0A2S2E1L6"/>
<keyword evidence="1" id="KW-0732">Signal</keyword>
<evidence type="ECO:0000313" key="3">
    <source>
        <dbReference type="Proteomes" id="UP000245728"/>
    </source>
</evidence>
<dbReference type="RefSeq" id="WP_109339180.1">
    <property type="nucleotide sequence ID" value="NZ_CP029347.1"/>
</dbReference>
<feature type="signal peptide" evidence="1">
    <location>
        <begin position="1"/>
        <end position="22"/>
    </location>
</feature>
<proteinExistence type="predicted"/>
<evidence type="ECO:0008006" key="4">
    <source>
        <dbReference type="Google" id="ProtNLM"/>
    </source>
</evidence>
<gene>
    <name evidence="2" type="ORF">HMF8227_01058</name>
</gene>
<dbReference type="OrthoDB" id="201566at135622"/>
<dbReference type="KEGG" id="salh:HMF8227_01058"/>
<sequence>MRIIVISAMVALGLTGCGGANSNYNLNALHSDHGKLFQVIKYDGRKDIDYSYCDSQSQLYKTRIHRIDNSEFISLKCRNEFNHRTNASSTFYKYSRVFKNGAVRFCGWKDFKTNNGQTTMNKGTSGKCAEFKFW</sequence>
<keyword evidence="3" id="KW-1185">Reference proteome</keyword>
<feature type="chain" id="PRO_5015597823" description="Lipoprotein" evidence="1">
    <location>
        <begin position="23"/>
        <end position="134"/>
    </location>
</feature>
<dbReference type="Proteomes" id="UP000245728">
    <property type="component" value="Chromosome"/>
</dbReference>
<dbReference type="PROSITE" id="PS51257">
    <property type="entry name" value="PROKAR_LIPOPROTEIN"/>
    <property type="match status" value="1"/>
</dbReference>
<evidence type="ECO:0000256" key="1">
    <source>
        <dbReference type="SAM" id="SignalP"/>
    </source>
</evidence>
<name>A0A2S2E1L6_9ALTE</name>
<reference evidence="2 3" key="1">
    <citation type="submission" date="2018-05" db="EMBL/GenBank/DDBJ databases">
        <title>Salinimonas sp. HMF8227 Genome sequencing and assembly.</title>
        <authorList>
            <person name="Kang H."/>
            <person name="Kang J."/>
            <person name="Cha I."/>
            <person name="Kim H."/>
            <person name="Joh K."/>
        </authorList>
    </citation>
    <scope>NUCLEOTIDE SEQUENCE [LARGE SCALE GENOMIC DNA]</scope>
    <source>
        <strain evidence="2 3">HMF8227</strain>
    </source>
</reference>
<organism evidence="2 3">
    <name type="scientific">Saliniradius amylolyticus</name>
    <dbReference type="NCBI Taxonomy" id="2183582"/>
    <lineage>
        <taxon>Bacteria</taxon>
        <taxon>Pseudomonadati</taxon>
        <taxon>Pseudomonadota</taxon>
        <taxon>Gammaproteobacteria</taxon>
        <taxon>Alteromonadales</taxon>
        <taxon>Alteromonadaceae</taxon>
        <taxon>Saliniradius</taxon>
    </lineage>
</organism>
<evidence type="ECO:0000313" key="2">
    <source>
        <dbReference type="EMBL" id="AWL11545.1"/>
    </source>
</evidence>
<dbReference type="EMBL" id="CP029347">
    <property type="protein sequence ID" value="AWL11545.1"/>
    <property type="molecule type" value="Genomic_DNA"/>
</dbReference>
<protein>
    <recommendedName>
        <fullName evidence="4">Lipoprotein</fullName>
    </recommendedName>
</protein>